<dbReference type="EMBL" id="FZOF01000021">
    <property type="protein sequence ID" value="SNT34398.1"/>
    <property type="molecule type" value="Genomic_DNA"/>
</dbReference>
<dbReference type="OrthoDB" id="319724at2"/>
<dbReference type="AlphaFoldDB" id="A0A239LWZ6"/>
<dbReference type="Gene3D" id="3.90.25.10">
    <property type="entry name" value="UDP-galactose 4-epimerase, domain 1"/>
    <property type="match status" value="1"/>
</dbReference>
<feature type="region of interest" description="Disordered" evidence="3">
    <location>
        <begin position="228"/>
        <end position="250"/>
    </location>
</feature>
<evidence type="ECO:0000256" key="3">
    <source>
        <dbReference type="SAM" id="MobiDB-lite"/>
    </source>
</evidence>
<keyword evidence="2" id="KW-0521">NADP</keyword>
<dbReference type="InterPro" id="IPR036291">
    <property type="entry name" value="NAD(P)-bd_dom_sf"/>
</dbReference>
<dbReference type="RefSeq" id="WP_089227271.1">
    <property type="nucleotide sequence ID" value="NZ_FZOF01000021.1"/>
</dbReference>
<dbReference type="SUPFAM" id="SSF51735">
    <property type="entry name" value="NAD(P)-binding Rossmann-fold domains"/>
    <property type="match status" value="1"/>
</dbReference>
<evidence type="ECO:0000256" key="1">
    <source>
        <dbReference type="ARBA" id="ARBA00006328"/>
    </source>
</evidence>
<sequence>MGSQARTVLVMGATGQQGGATARHLLADGWHVKALVRDPAAPAARELGRLGAELVCGDMDDLASLEAAALGAYGVYSVQPAFIAPGFAENELQRGLNVAEAAAYANVEHLVYSSVAAADSNSGVPHWEAKWRIEQHIRSLDIPATVLRPVMFMEVHADPLYGLTGARAAIRGIPVHGTVQLIAVRDIGAFAALAFDYPEYYVGKAIEIAGDELTVEELLAAASRAVGRSLAPPGDSKEPGGRAATGHEGSLNGWRADIAALREQHPTLMNFDTWLAGEGAAKIGSLFSQTRGRTL</sequence>
<feature type="domain" description="NmrA-like" evidence="4">
    <location>
        <begin position="6"/>
        <end position="230"/>
    </location>
</feature>
<dbReference type="InterPro" id="IPR008030">
    <property type="entry name" value="NmrA-like"/>
</dbReference>
<dbReference type="CDD" id="cd05251">
    <property type="entry name" value="NmrA_like_SDR_a"/>
    <property type="match status" value="1"/>
</dbReference>
<dbReference type="Proteomes" id="UP000198280">
    <property type="component" value="Unassembled WGS sequence"/>
</dbReference>
<evidence type="ECO:0000256" key="2">
    <source>
        <dbReference type="ARBA" id="ARBA00022857"/>
    </source>
</evidence>
<evidence type="ECO:0000259" key="4">
    <source>
        <dbReference type="Pfam" id="PF05368"/>
    </source>
</evidence>
<accession>A0A239LWZ6</accession>
<dbReference type="PANTHER" id="PTHR42748:SF7">
    <property type="entry name" value="NMRA LIKE REDOX SENSOR 1-RELATED"/>
    <property type="match status" value="1"/>
</dbReference>
<dbReference type="InterPro" id="IPR051164">
    <property type="entry name" value="NmrA-like_oxidored"/>
</dbReference>
<protein>
    <submittedName>
        <fullName evidence="5">Uncharacterized conserved protein YbjT, contains NAD(P)-binding and DUF2867 domains</fullName>
    </submittedName>
</protein>
<name>A0A239LWZ6_9ACTN</name>
<dbReference type="Pfam" id="PF05368">
    <property type="entry name" value="NmrA"/>
    <property type="match status" value="1"/>
</dbReference>
<reference evidence="5 6" key="1">
    <citation type="submission" date="2017-06" db="EMBL/GenBank/DDBJ databases">
        <authorList>
            <person name="Kim H.J."/>
            <person name="Triplett B.A."/>
        </authorList>
    </citation>
    <scope>NUCLEOTIDE SEQUENCE [LARGE SCALE GENOMIC DNA]</scope>
    <source>
        <strain evidence="5 6">CGMCC 4.1858</strain>
    </source>
</reference>
<dbReference type="PANTHER" id="PTHR42748">
    <property type="entry name" value="NITROGEN METABOLITE REPRESSION PROTEIN NMRA FAMILY MEMBER"/>
    <property type="match status" value="1"/>
</dbReference>
<comment type="similarity">
    <text evidence="1">Belongs to the NmrA-type oxidoreductase family.</text>
</comment>
<dbReference type="Gene3D" id="3.40.50.720">
    <property type="entry name" value="NAD(P)-binding Rossmann-like Domain"/>
    <property type="match status" value="1"/>
</dbReference>
<organism evidence="5 6">
    <name type="scientific">Actinacidiphila glaucinigra</name>
    <dbReference type="NCBI Taxonomy" id="235986"/>
    <lineage>
        <taxon>Bacteria</taxon>
        <taxon>Bacillati</taxon>
        <taxon>Actinomycetota</taxon>
        <taxon>Actinomycetes</taxon>
        <taxon>Kitasatosporales</taxon>
        <taxon>Streptomycetaceae</taxon>
        <taxon>Actinacidiphila</taxon>
    </lineage>
</organism>
<gene>
    <name evidence="5" type="ORF">SAMN05216252_121122</name>
</gene>
<keyword evidence="6" id="KW-1185">Reference proteome</keyword>
<evidence type="ECO:0000313" key="6">
    <source>
        <dbReference type="Proteomes" id="UP000198280"/>
    </source>
</evidence>
<proteinExistence type="inferred from homology"/>
<evidence type="ECO:0000313" key="5">
    <source>
        <dbReference type="EMBL" id="SNT34398.1"/>
    </source>
</evidence>